<feature type="region of interest" description="Disordered" evidence="1">
    <location>
        <begin position="17"/>
        <end position="41"/>
    </location>
</feature>
<evidence type="ECO:0000256" key="1">
    <source>
        <dbReference type="SAM" id="MobiDB-lite"/>
    </source>
</evidence>
<name>A0A834VXW3_9FABA</name>
<organism evidence="2 3">
    <name type="scientific">Senna tora</name>
    <dbReference type="NCBI Taxonomy" id="362788"/>
    <lineage>
        <taxon>Eukaryota</taxon>
        <taxon>Viridiplantae</taxon>
        <taxon>Streptophyta</taxon>
        <taxon>Embryophyta</taxon>
        <taxon>Tracheophyta</taxon>
        <taxon>Spermatophyta</taxon>
        <taxon>Magnoliopsida</taxon>
        <taxon>eudicotyledons</taxon>
        <taxon>Gunneridae</taxon>
        <taxon>Pentapetalae</taxon>
        <taxon>rosids</taxon>
        <taxon>fabids</taxon>
        <taxon>Fabales</taxon>
        <taxon>Fabaceae</taxon>
        <taxon>Caesalpinioideae</taxon>
        <taxon>Cassia clade</taxon>
        <taxon>Senna</taxon>
    </lineage>
</organism>
<dbReference type="Proteomes" id="UP000634136">
    <property type="component" value="Unassembled WGS sequence"/>
</dbReference>
<reference evidence="2" key="1">
    <citation type="submission" date="2020-09" db="EMBL/GenBank/DDBJ databases">
        <title>Genome-Enabled Discovery of Anthraquinone Biosynthesis in Senna tora.</title>
        <authorList>
            <person name="Kang S.-H."/>
            <person name="Pandey R.P."/>
            <person name="Lee C.-M."/>
            <person name="Sim J.-S."/>
            <person name="Jeong J.-T."/>
            <person name="Choi B.-S."/>
            <person name="Jung M."/>
            <person name="Ginzburg D."/>
            <person name="Zhao K."/>
            <person name="Won S.Y."/>
            <person name="Oh T.-J."/>
            <person name="Yu Y."/>
            <person name="Kim N.-H."/>
            <person name="Lee O.R."/>
            <person name="Lee T.-H."/>
            <person name="Bashyal P."/>
            <person name="Kim T.-S."/>
            <person name="Lee W.-H."/>
            <person name="Kawkins C."/>
            <person name="Kim C.-K."/>
            <person name="Kim J.S."/>
            <person name="Ahn B.O."/>
            <person name="Rhee S.Y."/>
            <person name="Sohng J.K."/>
        </authorList>
    </citation>
    <scope>NUCLEOTIDE SEQUENCE</scope>
    <source>
        <tissue evidence="2">Leaf</tissue>
    </source>
</reference>
<sequence>MATGDDELVRINDGIVPWKDHGGATDIPMTRRSARIEKQRR</sequence>
<comment type="caution">
    <text evidence="2">The sequence shown here is derived from an EMBL/GenBank/DDBJ whole genome shotgun (WGS) entry which is preliminary data.</text>
</comment>
<protein>
    <submittedName>
        <fullName evidence="2">Uncharacterized protein</fullName>
    </submittedName>
</protein>
<accession>A0A834VXW3</accession>
<gene>
    <name evidence="2" type="ORF">G2W53_041374</name>
</gene>
<proteinExistence type="predicted"/>
<evidence type="ECO:0000313" key="3">
    <source>
        <dbReference type="Proteomes" id="UP000634136"/>
    </source>
</evidence>
<keyword evidence="3" id="KW-1185">Reference proteome</keyword>
<dbReference type="AlphaFoldDB" id="A0A834VXW3"/>
<evidence type="ECO:0000313" key="2">
    <source>
        <dbReference type="EMBL" id="KAF7802263.1"/>
    </source>
</evidence>
<dbReference type="EMBL" id="JAAIUW010000013">
    <property type="protein sequence ID" value="KAF7802263.1"/>
    <property type="molecule type" value="Genomic_DNA"/>
</dbReference>